<reference evidence="3 4" key="1">
    <citation type="submission" date="2019-06" db="EMBL/GenBank/DDBJ databases">
        <authorList>
            <person name="Broberg M."/>
        </authorList>
    </citation>
    <scope>NUCLEOTIDE SEQUENCE [LARGE SCALE GENOMIC DNA]</scope>
</reference>
<feature type="transmembrane region" description="Helical" evidence="2">
    <location>
        <begin position="149"/>
        <end position="173"/>
    </location>
</feature>
<name>A0ABY6U016_BIOOC</name>
<feature type="compositionally biased region" description="Polar residues" evidence="1">
    <location>
        <begin position="522"/>
        <end position="534"/>
    </location>
</feature>
<accession>A0ABY6U016</accession>
<dbReference type="Gene3D" id="2.120.10.70">
    <property type="entry name" value="Fucose-specific lectin"/>
    <property type="match status" value="1"/>
</dbReference>
<keyword evidence="2" id="KW-1133">Transmembrane helix</keyword>
<sequence length="547" mass="60725">MGSLEPTLVHCCKTSALGTKRTYNYMIRLAFKLDDSTSVLPSPVVTPAQDNMAPDPRTQWRGYSDLEVVPGFRPSPPMHGDGLEVYKYGDLEVSHCADPTAKPGKITTISPIGDPKTSEGKILRTTELRERNLPPLPPATIWGFPRKTFWILSGVVAFSIVAIAVGGGVGGYFGTHKDSSSSSSTSSSRYRNLSIAALHWVDGATVGHYRVYYQPPNASHILESSWSTDKTNWTVSSITDEDENIKNHSPLTSAAGYPHTNVTNDLVKSVFYLKNEDEIVEQQNPYKENLNAWGHDNLSGLYKTSNISSVMSYWYQNFDTRMQILALFFQELGANSLSVARYIENKTDSRPWVKAQQSIPVQDGTSVAVAPVGSRRDLRLYVGGTDGTLKQYPYDIQTNELGDVTNTVYELTPRTPICVTTEDNRNYFTIQTLPECAQTNTGAFITHLILFASTDRKNLTLVSWNCSSGFSDETRRIEKLMKPNREYLSLTTTSASNLTFEDDRVYVLFDEGNGPEAEEWQIPTSGGKNTTGQNGEWKLLSEVPLAK</sequence>
<keyword evidence="2" id="KW-0472">Membrane</keyword>
<evidence type="ECO:0008006" key="5">
    <source>
        <dbReference type="Google" id="ProtNLM"/>
    </source>
</evidence>
<evidence type="ECO:0000256" key="2">
    <source>
        <dbReference type="SAM" id="Phobius"/>
    </source>
</evidence>
<comment type="caution">
    <text evidence="3">The sequence shown here is derived from an EMBL/GenBank/DDBJ whole genome shotgun (WGS) entry which is preliminary data.</text>
</comment>
<evidence type="ECO:0000256" key="1">
    <source>
        <dbReference type="SAM" id="MobiDB-lite"/>
    </source>
</evidence>
<gene>
    <name evidence="3" type="ORF">CLO192961_LOCUS118800</name>
</gene>
<protein>
    <recommendedName>
        <fullName evidence="5">Fucose-specific lectin</fullName>
    </recommendedName>
</protein>
<keyword evidence="4" id="KW-1185">Reference proteome</keyword>
<dbReference type="SUPFAM" id="SSF89372">
    <property type="entry name" value="Fucose-specific lectin"/>
    <property type="match status" value="1"/>
</dbReference>
<evidence type="ECO:0000313" key="4">
    <source>
        <dbReference type="Proteomes" id="UP000766486"/>
    </source>
</evidence>
<feature type="region of interest" description="Disordered" evidence="1">
    <location>
        <begin position="516"/>
        <end position="535"/>
    </location>
</feature>
<dbReference type="EMBL" id="CABFNS010000708">
    <property type="protein sequence ID" value="VUC23533.1"/>
    <property type="molecule type" value="Genomic_DNA"/>
</dbReference>
<proteinExistence type="predicted"/>
<organism evidence="3 4">
    <name type="scientific">Bionectria ochroleuca</name>
    <name type="common">Gliocladium roseum</name>
    <dbReference type="NCBI Taxonomy" id="29856"/>
    <lineage>
        <taxon>Eukaryota</taxon>
        <taxon>Fungi</taxon>
        <taxon>Dikarya</taxon>
        <taxon>Ascomycota</taxon>
        <taxon>Pezizomycotina</taxon>
        <taxon>Sordariomycetes</taxon>
        <taxon>Hypocreomycetidae</taxon>
        <taxon>Hypocreales</taxon>
        <taxon>Bionectriaceae</taxon>
        <taxon>Clonostachys</taxon>
    </lineage>
</organism>
<evidence type="ECO:0000313" key="3">
    <source>
        <dbReference type="EMBL" id="VUC23533.1"/>
    </source>
</evidence>
<keyword evidence="2" id="KW-0812">Transmembrane</keyword>
<dbReference type="Proteomes" id="UP000766486">
    <property type="component" value="Unassembled WGS sequence"/>
</dbReference>